<organism evidence="4 5">
    <name type="scientific">Tranquillimonas alkanivorans</name>
    <dbReference type="NCBI Taxonomy" id="441119"/>
    <lineage>
        <taxon>Bacteria</taxon>
        <taxon>Pseudomonadati</taxon>
        <taxon>Pseudomonadota</taxon>
        <taxon>Alphaproteobacteria</taxon>
        <taxon>Rhodobacterales</taxon>
        <taxon>Roseobacteraceae</taxon>
        <taxon>Tranquillimonas</taxon>
    </lineage>
</organism>
<reference evidence="4 5" key="1">
    <citation type="submission" date="2016-10" db="EMBL/GenBank/DDBJ databases">
        <authorList>
            <person name="de Groot N.N."/>
        </authorList>
    </citation>
    <scope>NUCLEOTIDE SEQUENCE [LARGE SCALE GENOMIC DNA]</scope>
    <source>
        <strain evidence="4 5">DSM 19547</strain>
    </source>
</reference>
<evidence type="ECO:0000256" key="1">
    <source>
        <dbReference type="ARBA" id="ARBA00023122"/>
    </source>
</evidence>
<feature type="domain" description="CBS" evidence="3">
    <location>
        <begin position="76"/>
        <end position="131"/>
    </location>
</feature>
<protein>
    <submittedName>
        <fullName evidence="4">CBS domain-containing protein</fullName>
    </submittedName>
</protein>
<dbReference type="Proteomes" id="UP000199356">
    <property type="component" value="Unassembled WGS sequence"/>
</dbReference>
<dbReference type="SUPFAM" id="SSF54631">
    <property type="entry name" value="CBS-domain pair"/>
    <property type="match status" value="1"/>
</dbReference>
<dbReference type="PANTHER" id="PTHR43080">
    <property type="entry name" value="CBS DOMAIN-CONTAINING PROTEIN CBSX3, MITOCHONDRIAL"/>
    <property type="match status" value="1"/>
</dbReference>
<dbReference type="InterPro" id="IPR046342">
    <property type="entry name" value="CBS_dom_sf"/>
</dbReference>
<evidence type="ECO:0000313" key="4">
    <source>
        <dbReference type="EMBL" id="SFP61640.1"/>
    </source>
</evidence>
<feature type="domain" description="CBS" evidence="3">
    <location>
        <begin position="7"/>
        <end position="68"/>
    </location>
</feature>
<keyword evidence="1 2" id="KW-0129">CBS domain</keyword>
<evidence type="ECO:0000313" key="5">
    <source>
        <dbReference type="Proteomes" id="UP000199356"/>
    </source>
</evidence>
<dbReference type="EMBL" id="FOXA01000009">
    <property type="protein sequence ID" value="SFP61640.1"/>
    <property type="molecule type" value="Genomic_DNA"/>
</dbReference>
<dbReference type="Pfam" id="PF00571">
    <property type="entry name" value="CBS"/>
    <property type="match status" value="2"/>
</dbReference>
<sequence length="147" mass="16090">MLVRDVLERKGHDVKAVSPHEAIEIAAALMRLEQVGALVVRTPEGALAGLISERDVVQAIVDHGPRALKLPVSDYMAHRPPTCRPGDHLSLAAKVMTLHRARHLPVIEDSRVIGIVSVGDVVRDRIEEMELERDTLRDIALSHQAAG</sequence>
<proteinExistence type="predicted"/>
<dbReference type="STRING" id="441119.SAMN04488047_10976"/>
<dbReference type="RefSeq" id="WP_177215146.1">
    <property type="nucleotide sequence ID" value="NZ_FOXA01000009.1"/>
</dbReference>
<dbReference type="InterPro" id="IPR044725">
    <property type="entry name" value="CBSX3_CBS_dom"/>
</dbReference>
<accession>A0A1I5RTD0</accession>
<dbReference type="PANTHER" id="PTHR43080:SF2">
    <property type="entry name" value="CBS DOMAIN-CONTAINING PROTEIN"/>
    <property type="match status" value="1"/>
</dbReference>
<dbReference type="AlphaFoldDB" id="A0A1I5RTD0"/>
<evidence type="ECO:0000259" key="3">
    <source>
        <dbReference type="PROSITE" id="PS51371"/>
    </source>
</evidence>
<dbReference type="InterPro" id="IPR000644">
    <property type="entry name" value="CBS_dom"/>
</dbReference>
<dbReference type="InterPro" id="IPR051257">
    <property type="entry name" value="Diverse_CBS-Domain"/>
</dbReference>
<dbReference type="Gene3D" id="3.10.580.10">
    <property type="entry name" value="CBS-domain"/>
    <property type="match status" value="1"/>
</dbReference>
<gene>
    <name evidence="4" type="ORF">SAMN04488047_10976</name>
</gene>
<evidence type="ECO:0000256" key="2">
    <source>
        <dbReference type="PROSITE-ProRule" id="PRU00703"/>
    </source>
</evidence>
<dbReference type="CDD" id="cd04623">
    <property type="entry name" value="CBS_pair_bac_euk"/>
    <property type="match status" value="1"/>
</dbReference>
<name>A0A1I5RTD0_9RHOB</name>
<dbReference type="PROSITE" id="PS51371">
    <property type="entry name" value="CBS"/>
    <property type="match status" value="2"/>
</dbReference>
<keyword evidence="5" id="KW-1185">Reference proteome</keyword>
<dbReference type="SMART" id="SM00116">
    <property type="entry name" value="CBS"/>
    <property type="match status" value="2"/>
</dbReference>